<dbReference type="GO" id="GO:0003677">
    <property type="term" value="F:DNA binding"/>
    <property type="evidence" value="ECO:0007669"/>
    <property type="project" value="UniProtKB-UniRule"/>
</dbReference>
<dbReference type="PANTHER" id="PTHR30629:SF6">
    <property type="entry name" value="PROPHAGE INTEGRASE INTA-RELATED"/>
    <property type="match status" value="1"/>
</dbReference>
<evidence type="ECO:0000256" key="3">
    <source>
        <dbReference type="ARBA" id="ARBA00023125"/>
    </source>
</evidence>
<protein>
    <submittedName>
        <fullName evidence="8">Site-specific integrase</fullName>
    </submittedName>
</protein>
<dbReference type="Pfam" id="PF00589">
    <property type="entry name" value="Phage_integrase"/>
    <property type="match status" value="1"/>
</dbReference>
<dbReference type="InterPro" id="IPR010998">
    <property type="entry name" value="Integrase_recombinase_N"/>
</dbReference>
<comment type="similarity">
    <text evidence="1">Belongs to the 'phage' integrase family.</text>
</comment>
<dbReference type="RefSeq" id="WP_148984494.1">
    <property type="nucleotide sequence ID" value="NZ_JBNILK010000001.1"/>
</dbReference>
<evidence type="ECO:0000256" key="1">
    <source>
        <dbReference type="ARBA" id="ARBA00008857"/>
    </source>
</evidence>
<comment type="caution">
    <text evidence="8">The sequence shown here is derived from an EMBL/GenBank/DDBJ whole genome shotgun (WGS) entry which is preliminary data.</text>
</comment>
<accession>A0A5D4S1N0</accession>
<dbReference type="InterPro" id="IPR002104">
    <property type="entry name" value="Integrase_catalytic"/>
</dbReference>
<evidence type="ECO:0000256" key="2">
    <source>
        <dbReference type="ARBA" id="ARBA00022908"/>
    </source>
</evidence>
<feature type="domain" description="Tyr recombinase" evidence="6">
    <location>
        <begin position="168"/>
        <end position="361"/>
    </location>
</feature>
<dbReference type="GO" id="GO:0015074">
    <property type="term" value="P:DNA integration"/>
    <property type="evidence" value="ECO:0007669"/>
    <property type="project" value="UniProtKB-KW"/>
</dbReference>
<keyword evidence="4" id="KW-0233">DNA recombination</keyword>
<dbReference type="Pfam" id="PF14659">
    <property type="entry name" value="Phage_int_SAM_3"/>
    <property type="match status" value="1"/>
</dbReference>
<reference evidence="8 9" key="1">
    <citation type="submission" date="2019-08" db="EMBL/GenBank/DDBJ databases">
        <title>Bacillus genomes from the desert of Cuatro Cienegas, Coahuila.</title>
        <authorList>
            <person name="Olmedo-Alvarez G."/>
        </authorList>
    </citation>
    <scope>NUCLEOTIDE SEQUENCE [LARGE SCALE GENOMIC DNA]</scope>
    <source>
        <strain evidence="8 9">CH108_3D</strain>
    </source>
</reference>
<dbReference type="InterPro" id="IPR011010">
    <property type="entry name" value="DNA_brk_join_enz"/>
</dbReference>
<dbReference type="InterPro" id="IPR050808">
    <property type="entry name" value="Phage_Integrase"/>
</dbReference>
<dbReference type="PROSITE" id="PS51898">
    <property type="entry name" value="TYR_RECOMBINASE"/>
    <property type="match status" value="1"/>
</dbReference>
<evidence type="ECO:0000256" key="5">
    <source>
        <dbReference type="PROSITE-ProRule" id="PRU01248"/>
    </source>
</evidence>
<name>A0A5D4S1N0_9BACI</name>
<gene>
    <name evidence="8" type="ORF">FZC83_02490</name>
</gene>
<sequence length="368" mass="43207">MPIYEYEKSGKTHYYYAFEVKEKNGKRKTLKKRGFKTKKEARLAEAERRVEWESGLYIDPSKMTFGQFITDWLAKKNDITPETRYTNEGHLRNHIIPELGNIKLQSLNVGHIESFITSLKKKEIAQSTIRKIFNLMQTCMKSAHRKEIITKNPFDQMDSGSKPRVNKAKIDYWTKDEVKTFFTKLKHRQKLLFVLAIYCGMRRGEILGLRWRDIDLDNRRIHVRNSLRPQQGLTSTVKTASGYRSITFSEFVKSEIIRHKEMIDEEKQISDDYRDQDLVICQRNGDHISVGNFTRMWKIVIKNTEMRYIRFHDLRHTCASLMLSAGVHPKVVQELLGHSSIKVTMDRYSHVMPNMQAEAADTLENLLN</sequence>
<evidence type="ECO:0000313" key="9">
    <source>
        <dbReference type="Proteomes" id="UP000322997"/>
    </source>
</evidence>
<dbReference type="Gene3D" id="1.10.150.130">
    <property type="match status" value="1"/>
</dbReference>
<dbReference type="Pfam" id="PF14657">
    <property type="entry name" value="Arm-DNA-bind_4"/>
    <property type="match status" value="1"/>
</dbReference>
<dbReference type="InterPro" id="IPR013762">
    <property type="entry name" value="Integrase-like_cat_sf"/>
</dbReference>
<dbReference type="PANTHER" id="PTHR30629">
    <property type="entry name" value="PROPHAGE INTEGRASE"/>
    <property type="match status" value="1"/>
</dbReference>
<dbReference type="CDD" id="cd01189">
    <property type="entry name" value="INT_ICEBs1_C_like"/>
    <property type="match status" value="1"/>
</dbReference>
<feature type="domain" description="Core-binding (CB)" evidence="7">
    <location>
        <begin position="63"/>
        <end position="137"/>
    </location>
</feature>
<dbReference type="InterPro" id="IPR004107">
    <property type="entry name" value="Integrase_SAM-like_N"/>
</dbReference>
<evidence type="ECO:0000256" key="4">
    <source>
        <dbReference type="ARBA" id="ARBA00023172"/>
    </source>
</evidence>
<keyword evidence="2" id="KW-0229">DNA integration</keyword>
<evidence type="ECO:0000313" key="8">
    <source>
        <dbReference type="EMBL" id="TYS56461.1"/>
    </source>
</evidence>
<dbReference type="PROSITE" id="PS51900">
    <property type="entry name" value="CB"/>
    <property type="match status" value="1"/>
</dbReference>
<dbReference type="InterPro" id="IPR044068">
    <property type="entry name" value="CB"/>
</dbReference>
<dbReference type="GO" id="GO:0006310">
    <property type="term" value="P:DNA recombination"/>
    <property type="evidence" value="ECO:0007669"/>
    <property type="project" value="UniProtKB-KW"/>
</dbReference>
<dbReference type="AlphaFoldDB" id="A0A5D4S1N0"/>
<proteinExistence type="inferred from homology"/>
<dbReference type="InterPro" id="IPR028259">
    <property type="entry name" value="AP2-like_int_N"/>
</dbReference>
<dbReference type="SUPFAM" id="SSF56349">
    <property type="entry name" value="DNA breaking-rejoining enzymes"/>
    <property type="match status" value="1"/>
</dbReference>
<evidence type="ECO:0000259" key="6">
    <source>
        <dbReference type="PROSITE" id="PS51898"/>
    </source>
</evidence>
<keyword evidence="3 5" id="KW-0238">DNA-binding</keyword>
<dbReference type="Proteomes" id="UP000322997">
    <property type="component" value="Unassembled WGS sequence"/>
</dbReference>
<evidence type="ECO:0000259" key="7">
    <source>
        <dbReference type="PROSITE" id="PS51900"/>
    </source>
</evidence>
<organism evidence="8 9">
    <name type="scientific">Rossellomorea marisflavi</name>
    <dbReference type="NCBI Taxonomy" id="189381"/>
    <lineage>
        <taxon>Bacteria</taxon>
        <taxon>Bacillati</taxon>
        <taxon>Bacillota</taxon>
        <taxon>Bacilli</taxon>
        <taxon>Bacillales</taxon>
        <taxon>Bacillaceae</taxon>
        <taxon>Rossellomorea</taxon>
    </lineage>
</organism>
<dbReference type="Gene3D" id="1.10.443.10">
    <property type="entry name" value="Intergrase catalytic core"/>
    <property type="match status" value="1"/>
</dbReference>
<dbReference type="EMBL" id="VTEQ01000001">
    <property type="protein sequence ID" value="TYS56461.1"/>
    <property type="molecule type" value="Genomic_DNA"/>
</dbReference>